<dbReference type="AlphaFoldDB" id="M6CYW6"/>
<accession>M6CYW6</accession>
<name>M6CYW6_9LEPT</name>
<proteinExistence type="predicted"/>
<comment type="caution">
    <text evidence="1">The sequence shown here is derived from an EMBL/GenBank/DDBJ whole genome shotgun (WGS) entry which is preliminary data.</text>
</comment>
<dbReference type="Proteomes" id="UP000011988">
    <property type="component" value="Unassembled WGS sequence"/>
</dbReference>
<reference evidence="1 2" key="1">
    <citation type="submission" date="2013-01" db="EMBL/GenBank/DDBJ databases">
        <authorList>
            <person name="Harkins D.M."/>
            <person name="Durkin A.S."/>
            <person name="Brinkac L.M."/>
            <person name="Haft D.H."/>
            <person name="Selengut J.D."/>
            <person name="Sanka R."/>
            <person name="DePew J."/>
            <person name="Purushe J."/>
            <person name="Galloway R.L."/>
            <person name="Vinetz J.M."/>
            <person name="Sutton G.G."/>
            <person name="Nierman W.C."/>
            <person name="Fouts D.E."/>
        </authorList>
    </citation>
    <scope>NUCLEOTIDE SEQUENCE [LARGE SCALE GENOMIC DNA]</scope>
    <source>
        <strain evidence="1 2">79601</strain>
    </source>
</reference>
<gene>
    <name evidence="1" type="ORF">LEP1GSC194_3981</name>
</gene>
<dbReference type="PATRIC" id="fig|1218565.3.peg.682"/>
<evidence type="ECO:0000313" key="1">
    <source>
        <dbReference type="EMBL" id="EMJ97077.1"/>
    </source>
</evidence>
<organism evidence="1 2">
    <name type="scientific">Leptospira alstonii serovar Sichuan str. 79601</name>
    <dbReference type="NCBI Taxonomy" id="1218565"/>
    <lineage>
        <taxon>Bacteria</taxon>
        <taxon>Pseudomonadati</taxon>
        <taxon>Spirochaetota</taxon>
        <taxon>Spirochaetia</taxon>
        <taxon>Leptospirales</taxon>
        <taxon>Leptospiraceae</taxon>
        <taxon>Leptospira</taxon>
    </lineage>
</organism>
<dbReference type="EMBL" id="ANIK01000012">
    <property type="protein sequence ID" value="EMJ97077.1"/>
    <property type="molecule type" value="Genomic_DNA"/>
</dbReference>
<sequence>MFHEVECTVQARVFQQVSEFRFWQNFILIRLDKSFPEKSSRK</sequence>
<evidence type="ECO:0000313" key="2">
    <source>
        <dbReference type="Proteomes" id="UP000011988"/>
    </source>
</evidence>
<protein>
    <submittedName>
        <fullName evidence="1">Uncharacterized protein</fullName>
    </submittedName>
</protein>